<comment type="subcellular location">
    <subcellularLocation>
        <location evidence="1">Mitochondrion</location>
    </subcellularLocation>
</comment>
<dbReference type="GO" id="GO:0034986">
    <property type="term" value="F:iron chaperone activity"/>
    <property type="evidence" value="ECO:0007669"/>
    <property type="project" value="TreeGrafter"/>
</dbReference>
<dbReference type="GO" id="GO:0005739">
    <property type="term" value="C:mitochondrion"/>
    <property type="evidence" value="ECO:0007669"/>
    <property type="project" value="UniProtKB-SubCell"/>
</dbReference>
<accession>A0A1B6F532</accession>
<evidence type="ECO:0000256" key="3">
    <source>
        <dbReference type="ARBA" id="ARBA00013107"/>
    </source>
</evidence>
<evidence type="ECO:0000256" key="9">
    <source>
        <dbReference type="ARBA" id="ARBA00023004"/>
    </source>
</evidence>
<dbReference type="Gene3D" id="3.30.920.10">
    <property type="entry name" value="Frataxin/CyaY"/>
    <property type="match status" value="1"/>
</dbReference>
<evidence type="ECO:0000256" key="11">
    <source>
        <dbReference type="ARBA" id="ARBA00023128"/>
    </source>
</evidence>
<dbReference type="NCBIfam" id="TIGR03421">
    <property type="entry name" value="FeS_CyaY"/>
    <property type="match status" value="1"/>
</dbReference>
<dbReference type="EC" id="1.16.3.1" evidence="3"/>
<keyword evidence="5" id="KW-0813">Transport</keyword>
<reference evidence="14" key="1">
    <citation type="submission" date="2015-11" db="EMBL/GenBank/DDBJ databases">
        <title>De novo transcriptome assembly of four potential Pierce s Disease insect vectors from Arizona vineyards.</title>
        <authorList>
            <person name="Tassone E.E."/>
        </authorList>
    </citation>
    <scope>NUCLEOTIDE SEQUENCE</scope>
</reference>
<keyword evidence="8" id="KW-0560">Oxidoreductase</keyword>
<keyword evidence="9" id="KW-0408">Iron</keyword>
<dbReference type="InterPro" id="IPR036524">
    <property type="entry name" value="Frataxin/CyaY_sf"/>
</dbReference>
<dbReference type="AlphaFoldDB" id="A0A1B6F532"/>
<dbReference type="SMART" id="SM01219">
    <property type="entry name" value="Frataxin_Cyay"/>
    <property type="match status" value="1"/>
</dbReference>
<evidence type="ECO:0000313" key="14">
    <source>
        <dbReference type="EMBL" id="JAS45310.1"/>
    </source>
</evidence>
<dbReference type="NCBIfam" id="TIGR03422">
    <property type="entry name" value="mito_frataxin"/>
    <property type="match status" value="1"/>
</dbReference>
<evidence type="ECO:0000256" key="1">
    <source>
        <dbReference type="ARBA" id="ARBA00004173"/>
    </source>
</evidence>
<evidence type="ECO:0000256" key="10">
    <source>
        <dbReference type="ARBA" id="ARBA00023065"/>
    </source>
</evidence>
<dbReference type="InterPro" id="IPR017789">
    <property type="entry name" value="Frataxin"/>
</dbReference>
<evidence type="ECO:0000256" key="12">
    <source>
        <dbReference type="ARBA" id="ARBA00023133"/>
    </source>
</evidence>
<evidence type="ECO:0000256" key="7">
    <source>
        <dbReference type="ARBA" id="ARBA00022946"/>
    </source>
</evidence>
<dbReference type="EMBL" id="GECZ01024459">
    <property type="protein sequence ID" value="JAS45310.1"/>
    <property type="molecule type" value="Transcribed_RNA"/>
</dbReference>
<dbReference type="FunFam" id="3.30.920.10:FF:000002">
    <property type="entry name" value="Frataxin, mitochondrial"/>
    <property type="match status" value="1"/>
</dbReference>
<comment type="catalytic activity">
    <reaction evidence="13">
        <text>4 Fe(2+) + O2 + 4 H(+) = 4 Fe(3+) + 2 H2O</text>
        <dbReference type="Rhea" id="RHEA:11148"/>
        <dbReference type="ChEBI" id="CHEBI:15377"/>
        <dbReference type="ChEBI" id="CHEBI:15378"/>
        <dbReference type="ChEBI" id="CHEBI:15379"/>
        <dbReference type="ChEBI" id="CHEBI:29033"/>
        <dbReference type="ChEBI" id="CHEBI:29034"/>
        <dbReference type="EC" id="1.16.3.1"/>
    </reaction>
</comment>
<proteinExistence type="inferred from homology"/>
<evidence type="ECO:0000256" key="13">
    <source>
        <dbReference type="ARBA" id="ARBA00047990"/>
    </source>
</evidence>
<keyword evidence="10" id="KW-0406">Ion transport</keyword>
<organism evidence="14">
    <name type="scientific">Cuerna arida</name>
    <dbReference type="NCBI Taxonomy" id="1464854"/>
    <lineage>
        <taxon>Eukaryota</taxon>
        <taxon>Metazoa</taxon>
        <taxon>Ecdysozoa</taxon>
        <taxon>Arthropoda</taxon>
        <taxon>Hexapoda</taxon>
        <taxon>Insecta</taxon>
        <taxon>Pterygota</taxon>
        <taxon>Neoptera</taxon>
        <taxon>Paraneoptera</taxon>
        <taxon>Hemiptera</taxon>
        <taxon>Auchenorrhyncha</taxon>
        <taxon>Membracoidea</taxon>
        <taxon>Cicadellidae</taxon>
        <taxon>Cicadellinae</taxon>
        <taxon>Proconiini</taxon>
        <taxon>Cuerna</taxon>
    </lineage>
</organism>
<dbReference type="GO" id="GO:0006879">
    <property type="term" value="P:intracellular iron ion homeostasis"/>
    <property type="evidence" value="ECO:0007669"/>
    <property type="project" value="UniProtKB-KW"/>
</dbReference>
<dbReference type="GO" id="GO:0016226">
    <property type="term" value="P:iron-sulfur cluster assembly"/>
    <property type="evidence" value="ECO:0007669"/>
    <property type="project" value="InterPro"/>
</dbReference>
<dbReference type="InterPro" id="IPR020895">
    <property type="entry name" value="Frataxin_CS"/>
</dbReference>
<name>A0A1B6F532_9HEMI</name>
<dbReference type="PRINTS" id="PR00904">
    <property type="entry name" value="FRATAXIN"/>
</dbReference>
<dbReference type="PROSITE" id="PS01344">
    <property type="entry name" value="FRATAXIN_1"/>
    <property type="match status" value="1"/>
</dbReference>
<keyword evidence="11" id="KW-0496">Mitochondrion</keyword>
<evidence type="ECO:0000256" key="6">
    <source>
        <dbReference type="ARBA" id="ARBA00022496"/>
    </source>
</evidence>
<evidence type="ECO:0000256" key="8">
    <source>
        <dbReference type="ARBA" id="ARBA00023002"/>
    </source>
</evidence>
<comment type="similarity">
    <text evidence="2">Belongs to the frataxin family.</text>
</comment>
<evidence type="ECO:0000256" key="4">
    <source>
        <dbReference type="ARBA" id="ARBA00022434"/>
    </source>
</evidence>
<dbReference type="GO" id="GO:0008198">
    <property type="term" value="F:ferrous iron binding"/>
    <property type="evidence" value="ECO:0007669"/>
    <property type="project" value="TreeGrafter"/>
</dbReference>
<dbReference type="GO" id="GO:0004322">
    <property type="term" value="F:ferroxidase activity"/>
    <property type="evidence" value="ECO:0007669"/>
    <property type="project" value="UniProtKB-EC"/>
</dbReference>
<dbReference type="Pfam" id="PF01491">
    <property type="entry name" value="Frataxin_Cyay"/>
    <property type="match status" value="1"/>
</dbReference>
<dbReference type="SUPFAM" id="SSF55387">
    <property type="entry name" value="Frataxin/Nqo15-like"/>
    <property type="match status" value="1"/>
</dbReference>
<dbReference type="PANTHER" id="PTHR16821:SF2">
    <property type="entry name" value="FRATAXIN, MITOCHONDRIAL"/>
    <property type="match status" value="1"/>
</dbReference>
<protein>
    <recommendedName>
        <fullName evidence="3">ferroxidase</fullName>
        <ecNumber evidence="3">1.16.3.1</ecNumber>
    </recommendedName>
</protein>
<evidence type="ECO:0000256" key="2">
    <source>
        <dbReference type="ARBA" id="ARBA00008183"/>
    </source>
</evidence>
<dbReference type="GO" id="GO:0008199">
    <property type="term" value="F:ferric iron binding"/>
    <property type="evidence" value="ECO:0007669"/>
    <property type="project" value="InterPro"/>
</dbReference>
<dbReference type="PANTHER" id="PTHR16821">
    <property type="entry name" value="FRATAXIN"/>
    <property type="match status" value="1"/>
</dbReference>
<dbReference type="PROSITE" id="PS50810">
    <property type="entry name" value="FRATAXIN_2"/>
    <property type="match status" value="1"/>
</dbReference>
<dbReference type="GO" id="GO:0051537">
    <property type="term" value="F:2 iron, 2 sulfur cluster binding"/>
    <property type="evidence" value="ECO:0007669"/>
    <property type="project" value="TreeGrafter"/>
</dbReference>
<sequence>MFRVRLKTFQCFKKGLPFRTYSIHKTNFQLPYNSKYDCYLTNKNCLTATTVTNVSRQSSHLMYSTDSPTEEIDSITYESICEETLDSLCEFFEDIIENTLELKTADVAFGDGVLTVNLGKFGTYVINRQSPNKQIWLSSPTSGPKRYDFVRSRNGWVYRHDNRTLHSLLQEEISTIVQNPIDFSNCAYCGDFK</sequence>
<keyword evidence="6" id="KW-0410">Iron transport</keyword>
<evidence type="ECO:0000256" key="5">
    <source>
        <dbReference type="ARBA" id="ARBA00022448"/>
    </source>
</evidence>
<dbReference type="InterPro" id="IPR002908">
    <property type="entry name" value="Frataxin/CyaY"/>
</dbReference>
<dbReference type="GO" id="GO:0006826">
    <property type="term" value="P:iron ion transport"/>
    <property type="evidence" value="ECO:0007669"/>
    <property type="project" value="UniProtKB-KW"/>
</dbReference>
<keyword evidence="4" id="KW-0409">Iron storage</keyword>
<keyword evidence="12" id="KW-0350">Heme biosynthesis</keyword>
<keyword evidence="7" id="KW-0809">Transit peptide</keyword>
<gene>
    <name evidence="14" type="ORF">g.17034</name>
</gene>
<dbReference type="GO" id="GO:0006783">
    <property type="term" value="P:heme biosynthetic process"/>
    <property type="evidence" value="ECO:0007669"/>
    <property type="project" value="UniProtKB-KW"/>
</dbReference>